<dbReference type="Proteomes" id="UP000000763">
    <property type="component" value="Chromosome 1"/>
</dbReference>
<feature type="signal peptide" evidence="1">
    <location>
        <begin position="1"/>
        <end position="20"/>
    </location>
</feature>
<evidence type="ECO:0000256" key="1">
    <source>
        <dbReference type="SAM" id="SignalP"/>
    </source>
</evidence>
<proteinExistence type="predicted"/>
<gene>
    <name evidence="2" type="ordered locus">Os01g0944400</name>
</gene>
<dbReference type="AlphaFoldDB" id="C7IX63"/>
<evidence type="ECO:0000313" key="2">
    <source>
        <dbReference type="EMBL" id="BAH91468.1"/>
    </source>
</evidence>
<evidence type="ECO:0000313" key="3">
    <source>
        <dbReference type="Proteomes" id="UP000000763"/>
    </source>
</evidence>
<reference evidence="2 3" key="1">
    <citation type="journal article" date="2005" name="Nature">
        <title>The map-based sequence of the rice genome.</title>
        <authorList>
            <consortium name="International rice genome sequencing project (IRGSP)"/>
            <person name="Matsumoto T."/>
            <person name="Wu J."/>
            <person name="Kanamori H."/>
            <person name="Katayose Y."/>
            <person name="Fujisawa M."/>
            <person name="Namiki N."/>
            <person name="Mizuno H."/>
            <person name="Yamamoto K."/>
            <person name="Antonio B.A."/>
            <person name="Baba T."/>
            <person name="Sakata K."/>
            <person name="Nagamura Y."/>
            <person name="Aoki H."/>
            <person name="Arikawa K."/>
            <person name="Arita K."/>
            <person name="Bito T."/>
            <person name="Chiden Y."/>
            <person name="Fujitsuka N."/>
            <person name="Fukunaka R."/>
            <person name="Hamada M."/>
            <person name="Harada C."/>
            <person name="Hayashi A."/>
            <person name="Hijishita S."/>
            <person name="Honda M."/>
            <person name="Hosokawa S."/>
            <person name="Ichikawa Y."/>
            <person name="Idonuma A."/>
            <person name="Iijima M."/>
            <person name="Ikeda M."/>
            <person name="Ikeno M."/>
            <person name="Ito K."/>
            <person name="Ito S."/>
            <person name="Ito T."/>
            <person name="Ito Y."/>
            <person name="Ito Y."/>
            <person name="Iwabuchi A."/>
            <person name="Kamiya K."/>
            <person name="Karasawa W."/>
            <person name="Kurita K."/>
            <person name="Katagiri S."/>
            <person name="Kikuta A."/>
            <person name="Kobayashi H."/>
            <person name="Kobayashi N."/>
            <person name="Machita K."/>
            <person name="Maehara T."/>
            <person name="Masukawa M."/>
            <person name="Mizubayashi T."/>
            <person name="Mukai Y."/>
            <person name="Nagasaki H."/>
            <person name="Nagata Y."/>
            <person name="Naito S."/>
            <person name="Nakashima M."/>
            <person name="Nakama Y."/>
            <person name="Nakamichi Y."/>
            <person name="Nakamura M."/>
            <person name="Meguro A."/>
            <person name="Negishi M."/>
            <person name="Ohta I."/>
            <person name="Ohta T."/>
            <person name="Okamoto M."/>
            <person name="Ono N."/>
            <person name="Saji S."/>
            <person name="Sakaguchi M."/>
            <person name="Sakai K."/>
            <person name="Shibata M."/>
            <person name="Shimokawa T."/>
            <person name="Song J."/>
            <person name="Takazaki Y."/>
            <person name="Terasawa K."/>
            <person name="Tsugane M."/>
            <person name="Tsuji K."/>
            <person name="Ueda S."/>
            <person name="Waki K."/>
            <person name="Yamagata H."/>
            <person name="Yamamoto M."/>
            <person name="Yamamoto S."/>
            <person name="Yamane H."/>
            <person name="Yoshiki S."/>
            <person name="Yoshihara R."/>
            <person name="Yukawa K."/>
            <person name="Zhong H."/>
            <person name="Yano M."/>
            <person name="Yuan Q."/>
            <person name="Ouyang S."/>
            <person name="Liu J."/>
            <person name="Jones K.M."/>
            <person name="Gansberger K."/>
            <person name="Moffat K."/>
            <person name="Hill J."/>
            <person name="Bera J."/>
            <person name="Fadrosh D."/>
            <person name="Jin S."/>
            <person name="Johri S."/>
            <person name="Kim M."/>
            <person name="Overton L."/>
            <person name="Reardon M."/>
            <person name="Tsitrin T."/>
            <person name="Vuong H."/>
            <person name="Weaver B."/>
            <person name="Ciecko A."/>
            <person name="Tallon L."/>
            <person name="Jackson J."/>
            <person name="Pai G."/>
            <person name="Aken S.V."/>
            <person name="Utterback T."/>
            <person name="Reidmuller S."/>
            <person name="Feldblyum T."/>
            <person name="Hsiao J."/>
            <person name="Zismann V."/>
            <person name="Iobst S."/>
            <person name="de Vazeille A.R."/>
            <person name="Buell C.R."/>
            <person name="Ying K."/>
            <person name="Li Y."/>
            <person name="Lu T."/>
            <person name="Huang Y."/>
            <person name="Zhao Q."/>
            <person name="Feng Q."/>
            <person name="Zhang L."/>
            <person name="Zhu J."/>
            <person name="Weng Q."/>
            <person name="Mu J."/>
            <person name="Lu Y."/>
            <person name="Fan D."/>
            <person name="Liu Y."/>
            <person name="Guan J."/>
            <person name="Zhang Y."/>
            <person name="Yu S."/>
            <person name="Liu X."/>
            <person name="Zhang Y."/>
            <person name="Hong G."/>
            <person name="Han B."/>
            <person name="Choisne N."/>
            <person name="Demange N."/>
            <person name="Orjeda G."/>
            <person name="Samain S."/>
            <person name="Cattolico L."/>
            <person name="Pelletier E."/>
            <person name="Couloux A."/>
            <person name="Segurens B."/>
            <person name="Wincker P."/>
            <person name="D'Hont A."/>
            <person name="Scarpelli C."/>
            <person name="Weissenbach J."/>
            <person name="Salanoubat M."/>
            <person name="Quetier F."/>
            <person name="Yu Y."/>
            <person name="Kim H.R."/>
            <person name="Rambo T."/>
            <person name="Currie J."/>
            <person name="Collura K."/>
            <person name="Luo M."/>
            <person name="Yang T."/>
            <person name="Ammiraju J.S.S."/>
            <person name="Engler F."/>
            <person name="Soderlund C."/>
            <person name="Wing R.A."/>
            <person name="Palmer L.E."/>
            <person name="de la Bastide M."/>
            <person name="Spiegel L."/>
            <person name="Nascimento L."/>
            <person name="Zutavern T."/>
            <person name="O'Shaughnessy A."/>
            <person name="Dike S."/>
            <person name="Dedhia N."/>
            <person name="Preston R."/>
            <person name="Balija V."/>
            <person name="McCombie W.R."/>
            <person name="Chow T."/>
            <person name="Chen H."/>
            <person name="Chung M."/>
            <person name="Chen C."/>
            <person name="Shaw J."/>
            <person name="Wu H."/>
            <person name="Hsiao K."/>
            <person name="Chao Y."/>
            <person name="Chu M."/>
            <person name="Cheng C."/>
            <person name="Hour A."/>
            <person name="Lee P."/>
            <person name="Lin S."/>
            <person name="Lin Y."/>
            <person name="Liou J."/>
            <person name="Liu S."/>
            <person name="Hsing Y."/>
            <person name="Raghuvanshi S."/>
            <person name="Mohanty A."/>
            <person name="Bharti A.K."/>
            <person name="Gaur A."/>
            <person name="Gupta V."/>
            <person name="Kumar D."/>
            <person name="Ravi V."/>
            <person name="Vij S."/>
            <person name="Kapur A."/>
            <person name="Khurana P."/>
            <person name="Khurana P."/>
            <person name="Khurana J.P."/>
            <person name="Tyagi A.K."/>
            <person name="Gaikwad K."/>
            <person name="Singh A."/>
            <person name="Dalal V."/>
            <person name="Srivastava S."/>
            <person name="Dixit A."/>
            <person name="Pal A.K."/>
            <person name="Ghazi I.A."/>
            <person name="Yadav M."/>
            <person name="Pandit A."/>
            <person name="Bhargava A."/>
            <person name="Sureshbabu K."/>
            <person name="Batra K."/>
            <person name="Sharma T.R."/>
            <person name="Mohapatra T."/>
            <person name="Singh N.K."/>
            <person name="Messing J."/>
            <person name="Nelson A.B."/>
            <person name="Fuks G."/>
            <person name="Kavchok S."/>
            <person name="Keizer G."/>
            <person name="Linton E."/>
            <person name="Llaca V."/>
            <person name="Song R."/>
            <person name="Tanyolac B."/>
            <person name="Young S."/>
            <person name="Ho-Il K."/>
            <person name="Hahn J.H."/>
            <person name="Sangsakoo G."/>
            <person name="Vanavichit A."/>
            <person name="de Mattos Luiz.A.T."/>
            <person name="Zimmer P.D."/>
            <person name="Malone G."/>
            <person name="Dellagostin O."/>
            <person name="de Oliveira A.C."/>
            <person name="Bevan M."/>
            <person name="Bancroft I."/>
            <person name="Minx P."/>
            <person name="Cordum H."/>
            <person name="Wilson R."/>
            <person name="Cheng Z."/>
            <person name="Jin W."/>
            <person name="Jiang J."/>
            <person name="Leong S.A."/>
            <person name="Iwama H."/>
            <person name="Gojobori T."/>
            <person name="Itoh T."/>
            <person name="Niimura Y."/>
            <person name="Fujii Y."/>
            <person name="Habara T."/>
            <person name="Sakai H."/>
            <person name="Sato Y."/>
            <person name="Wilson G."/>
            <person name="Kumar K."/>
            <person name="McCouch S."/>
            <person name="Juretic N."/>
            <person name="Hoen D."/>
            <person name="Wright S."/>
            <person name="Bruskiewich R."/>
            <person name="Bureau T."/>
            <person name="Miyao A."/>
            <person name="Hirochika H."/>
            <person name="Nishikawa T."/>
            <person name="Kadowaki K."/>
            <person name="Sugiura M."/>
            <person name="Burr B."/>
            <person name="Sasaki T."/>
        </authorList>
    </citation>
    <scope>NUCLEOTIDE SEQUENCE [LARGE SCALE GENOMIC DNA]</scope>
    <source>
        <strain evidence="3">cv. Nipponbare</strain>
    </source>
</reference>
<reference evidence="3" key="2">
    <citation type="journal article" date="2008" name="Nucleic Acids Res.">
        <title>The rice annotation project database (RAP-DB): 2008 update.</title>
        <authorList>
            <consortium name="The rice annotation project (RAP)"/>
        </authorList>
    </citation>
    <scope>GENOME REANNOTATION</scope>
    <source>
        <strain evidence="3">cv. Nipponbare</strain>
    </source>
</reference>
<organism evidence="2 3">
    <name type="scientific">Oryza sativa subsp. japonica</name>
    <name type="common">Rice</name>
    <dbReference type="NCBI Taxonomy" id="39947"/>
    <lineage>
        <taxon>Eukaryota</taxon>
        <taxon>Viridiplantae</taxon>
        <taxon>Streptophyta</taxon>
        <taxon>Embryophyta</taxon>
        <taxon>Tracheophyta</taxon>
        <taxon>Spermatophyta</taxon>
        <taxon>Magnoliopsida</taxon>
        <taxon>Liliopsida</taxon>
        <taxon>Poales</taxon>
        <taxon>Poaceae</taxon>
        <taxon>BOP clade</taxon>
        <taxon>Oryzoideae</taxon>
        <taxon>Oryzeae</taxon>
        <taxon>Oryzinae</taxon>
        <taxon>Oryza</taxon>
        <taxon>Oryza sativa</taxon>
    </lineage>
</organism>
<feature type="chain" id="PRO_5002978662" evidence="1">
    <location>
        <begin position="21"/>
        <end position="42"/>
    </location>
</feature>
<protein>
    <submittedName>
        <fullName evidence="2">Os01g0944400 protein</fullName>
    </submittedName>
</protein>
<keyword evidence="1" id="KW-0732">Signal</keyword>
<accession>C7IX63</accession>
<sequence>MAKHGVASILTLALVLGVLAVTPKGGIDFYVRSFYPSGSVRL</sequence>
<dbReference type="KEGG" id="dosa:Os01g0944400"/>
<dbReference type="EMBL" id="AP008207">
    <property type="protein sequence ID" value="BAH91468.1"/>
    <property type="molecule type" value="Genomic_DNA"/>
</dbReference>
<name>C7IX63_ORYSJ</name>